<keyword evidence="2" id="KW-1185">Reference proteome</keyword>
<evidence type="ECO:0008006" key="3">
    <source>
        <dbReference type="Google" id="ProtNLM"/>
    </source>
</evidence>
<name>A0A9D4LRC8_DREPO</name>
<reference evidence="1" key="2">
    <citation type="submission" date="2020-11" db="EMBL/GenBank/DDBJ databases">
        <authorList>
            <person name="McCartney M.A."/>
            <person name="Auch B."/>
            <person name="Kono T."/>
            <person name="Mallez S."/>
            <person name="Becker A."/>
            <person name="Gohl D.M."/>
            <person name="Silverstein K.A.T."/>
            <person name="Koren S."/>
            <person name="Bechman K.B."/>
            <person name="Herman A."/>
            <person name="Abrahante J.E."/>
            <person name="Garbe J."/>
        </authorList>
    </citation>
    <scope>NUCLEOTIDE SEQUENCE</scope>
    <source>
        <strain evidence="1">Duluth1</strain>
        <tissue evidence="1">Whole animal</tissue>
    </source>
</reference>
<accession>A0A9D4LRC8</accession>
<gene>
    <name evidence="1" type="ORF">DPMN_025416</name>
</gene>
<reference evidence="1" key="1">
    <citation type="journal article" date="2019" name="bioRxiv">
        <title>The Genome of the Zebra Mussel, Dreissena polymorpha: A Resource for Invasive Species Research.</title>
        <authorList>
            <person name="McCartney M.A."/>
            <person name="Auch B."/>
            <person name="Kono T."/>
            <person name="Mallez S."/>
            <person name="Zhang Y."/>
            <person name="Obille A."/>
            <person name="Becker A."/>
            <person name="Abrahante J.E."/>
            <person name="Garbe J."/>
            <person name="Badalamenti J.P."/>
            <person name="Herman A."/>
            <person name="Mangelson H."/>
            <person name="Liachko I."/>
            <person name="Sullivan S."/>
            <person name="Sone E.D."/>
            <person name="Koren S."/>
            <person name="Silverstein K.A.T."/>
            <person name="Beckman K.B."/>
            <person name="Gohl D.M."/>
        </authorList>
    </citation>
    <scope>NUCLEOTIDE SEQUENCE</scope>
    <source>
        <strain evidence="1">Duluth1</strain>
        <tissue evidence="1">Whole animal</tissue>
    </source>
</reference>
<proteinExistence type="predicted"/>
<dbReference type="AlphaFoldDB" id="A0A9D4LRC8"/>
<protein>
    <recommendedName>
        <fullName evidence="3">Reverse transcriptase</fullName>
    </recommendedName>
</protein>
<dbReference type="EMBL" id="JAIWYP010000002">
    <property type="protein sequence ID" value="KAH3862449.1"/>
    <property type="molecule type" value="Genomic_DNA"/>
</dbReference>
<sequence length="63" mass="7339">MAILDLFKAFYTVQHKKLLHKLDQNNVNSYINHWLEEFLSDTSMKDVVETEKSNPETVDSSVP</sequence>
<dbReference type="Proteomes" id="UP000828390">
    <property type="component" value="Unassembled WGS sequence"/>
</dbReference>
<comment type="caution">
    <text evidence="1">The sequence shown here is derived from an EMBL/GenBank/DDBJ whole genome shotgun (WGS) entry which is preliminary data.</text>
</comment>
<organism evidence="1 2">
    <name type="scientific">Dreissena polymorpha</name>
    <name type="common">Zebra mussel</name>
    <name type="synonym">Mytilus polymorpha</name>
    <dbReference type="NCBI Taxonomy" id="45954"/>
    <lineage>
        <taxon>Eukaryota</taxon>
        <taxon>Metazoa</taxon>
        <taxon>Spiralia</taxon>
        <taxon>Lophotrochozoa</taxon>
        <taxon>Mollusca</taxon>
        <taxon>Bivalvia</taxon>
        <taxon>Autobranchia</taxon>
        <taxon>Heteroconchia</taxon>
        <taxon>Euheterodonta</taxon>
        <taxon>Imparidentia</taxon>
        <taxon>Neoheterodontei</taxon>
        <taxon>Myida</taxon>
        <taxon>Dreissenoidea</taxon>
        <taxon>Dreissenidae</taxon>
        <taxon>Dreissena</taxon>
    </lineage>
</organism>
<evidence type="ECO:0000313" key="1">
    <source>
        <dbReference type="EMBL" id="KAH3862449.1"/>
    </source>
</evidence>
<evidence type="ECO:0000313" key="2">
    <source>
        <dbReference type="Proteomes" id="UP000828390"/>
    </source>
</evidence>